<evidence type="ECO:0000259" key="1">
    <source>
        <dbReference type="PROSITE" id="PS51480"/>
    </source>
</evidence>
<dbReference type="PANTHER" id="PTHR33434">
    <property type="entry name" value="DEGV DOMAIN-CONTAINING PROTEIN DR_1986-RELATED"/>
    <property type="match status" value="1"/>
</dbReference>
<gene>
    <name evidence="2" type="ORF">UFOPK1762_00268</name>
</gene>
<dbReference type="AlphaFoldDB" id="A0A6J6ERJ4"/>
<dbReference type="SMART" id="SM01120">
    <property type="entry name" value="Dak2"/>
    <property type="match status" value="1"/>
</dbReference>
<feature type="domain" description="DhaL" evidence="1">
    <location>
        <begin position="10"/>
        <end position="201"/>
    </location>
</feature>
<dbReference type="InterPro" id="IPR004007">
    <property type="entry name" value="DhaL_dom"/>
</dbReference>
<dbReference type="Gene3D" id="1.25.40.340">
    <property type="match status" value="1"/>
</dbReference>
<dbReference type="GO" id="GO:0004371">
    <property type="term" value="F:glycerone kinase activity"/>
    <property type="evidence" value="ECO:0007669"/>
    <property type="project" value="InterPro"/>
</dbReference>
<dbReference type="InterPro" id="IPR033470">
    <property type="entry name" value="FakA-like_C"/>
</dbReference>
<dbReference type="EMBL" id="CAEZTY010000005">
    <property type="protein sequence ID" value="CAB4577193.1"/>
    <property type="molecule type" value="Genomic_DNA"/>
</dbReference>
<proteinExistence type="predicted"/>
<dbReference type="InterPro" id="IPR036117">
    <property type="entry name" value="DhaL_dom_sf"/>
</dbReference>
<dbReference type="InterPro" id="IPR050270">
    <property type="entry name" value="DegV_domain_contain"/>
</dbReference>
<dbReference type="Pfam" id="PF13684">
    <property type="entry name" value="FakA-like_C"/>
    <property type="match status" value="1"/>
</dbReference>
<dbReference type="PROSITE" id="PS51480">
    <property type="entry name" value="DHAL"/>
    <property type="match status" value="1"/>
</dbReference>
<protein>
    <submittedName>
        <fullName evidence="2">Unannotated protein</fullName>
    </submittedName>
</protein>
<dbReference type="PANTHER" id="PTHR33434:SF4">
    <property type="entry name" value="PHOSPHATASE PROTEIN"/>
    <property type="match status" value="1"/>
</dbReference>
<organism evidence="2">
    <name type="scientific">freshwater metagenome</name>
    <dbReference type="NCBI Taxonomy" id="449393"/>
    <lineage>
        <taxon>unclassified sequences</taxon>
        <taxon>metagenomes</taxon>
        <taxon>ecological metagenomes</taxon>
    </lineage>
</organism>
<dbReference type="InterPro" id="IPR048394">
    <property type="entry name" value="FakA-like_M"/>
</dbReference>
<dbReference type="SUPFAM" id="SSF101473">
    <property type="entry name" value="DhaL-like"/>
    <property type="match status" value="1"/>
</dbReference>
<accession>A0A6J6ERJ4</accession>
<dbReference type="InterPro" id="IPR019986">
    <property type="entry name" value="YloV-like"/>
</dbReference>
<dbReference type="GO" id="GO:0006071">
    <property type="term" value="P:glycerol metabolic process"/>
    <property type="evidence" value="ECO:0007669"/>
    <property type="project" value="InterPro"/>
</dbReference>
<dbReference type="SMART" id="SM01121">
    <property type="entry name" value="Dak1_2"/>
    <property type="match status" value="1"/>
</dbReference>
<dbReference type="NCBIfam" id="TIGR03599">
    <property type="entry name" value="YloV"/>
    <property type="match status" value="1"/>
</dbReference>
<reference evidence="2" key="1">
    <citation type="submission" date="2020-05" db="EMBL/GenBank/DDBJ databases">
        <authorList>
            <person name="Chiriac C."/>
            <person name="Salcher M."/>
            <person name="Ghai R."/>
            <person name="Kavagutti S V."/>
        </authorList>
    </citation>
    <scope>NUCLEOTIDE SEQUENCE</scope>
</reference>
<dbReference type="Pfam" id="PF02734">
    <property type="entry name" value="Dak2"/>
    <property type="match status" value="1"/>
</dbReference>
<evidence type="ECO:0000313" key="2">
    <source>
        <dbReference type="EMBL" id="CAB4577193.1"/>
    </source>
</evidence>
<sequence>MSIASSLTADDLRMLIRGYADALAAHRETINRLNVYPVPDGDTGTNMALTLASVVTELDGAAADLDATCQAISHGSLMGARGNSGVILSQILRGLSAEFRSAAVIDGATFATALDAAATAAYGAVMKPVEGTILTVARVAAEGGRAAADAGSDLLGVLEAAHAAGTDALARTPEMLQVLADAGVVDSGGTGLMLFFDVALNVVCSRPIPEAAEDPAGASAEFLNAFDAAHGDGSQHGSLAGLRYEVMYFLEAPDEAVPGFKDVWSTLGDSIVVVGGDGIWNCHIHTDDIGATIDAAVEIGRPRSIRVTDLLEEVEEERWVREAEPMNPEPATTHDPVPCAVVAVSVGDGIRRIFHSLGVQVIVTGGQTMNPSTAQLLEAVEAAPADDVVLLPNNKNIIPVAEQVDAMTTKNVRVVPTRGVAEGFASLLAYDPEGTASSNADAMTQAAAHVVAGELTRAVRDSSSDAGPISEGDWLGIARDGIIAIDPDLADAGASLLSHLVSGDHEIVTIIEGEGATPAATRHLEVWVQDNRPGCEVEVHHGGQPLYPYLFGIE</sequence>
<dbReference type="Pfam" id="PF21645">
    <property type="entry name" value="FakA-like_M"/>
    <property type="match status" value="1"/>
</dbReference>
<name>A0A6J6ERJ4_9ZZZZ</name>